<dbReference type="GO" id="GO:0005737">
    <property type="term" value="C:cytoplasm"/>
    <property type="evidence" value="ECO:0007669"/>
    <property type="project" value="UniProtKB-SubCell"/>
</dbReference>
<gene>
    <name evidence="7" type="ORF">K668_02525</name>
</gene>
<dbReference type="NCBIfam" id="TIGR01003">
    <property type="entry name" value="PTS_HPr_family"/>
    <property type="match status" value="1"/>
</dbReference>
<dbReference type="PROSITE" id="PS00369">
    <property type="entry name" value="PTS_HPR_HIS"/>
    <property type="match status" value="1"/>
</dbReference>
<dbReference type="EMBL" id="CP005933">
    <property type="protein sequence ID" value="AIA34083.1"/>
    <property type="molecule type" value="Genomic_DNA"/>
</dbReference>
<keyword evidence="5" id="KW-0598">Phosphotransferase system</keyword>
<dbReference type="GO" id="GO:0009401">
    <property type="term" value="P:phosphoenolpyruvate-dependent sugar phosphotransferase system"/>
    <property type="evidence" value="ECO:0007669"/>
    <property type="project" value="UniProtKB-KW"/>
</dbReference>
<dbReference type="PANTHER" id="PTHR33705">
    <property type="entry name" value="PHOSPHOCARRIER PROTEIN HPR"/>
    <property type="match status" value="1"/>
</dbReference>
<dbReference type="Proteomes" id="UP000027182">
    <property type="component" value="Chromosome"/>
</dbReference>
<evidence type="ECO:0000313" key="8">
    <source>
        <dbReference type="Proteomes" id="UP000027182"/>
    </source>
</evidence>
<dbReference type="InterPro" id="IPR001020">
    <property type="entry name" value="PTS_HPr_His_P_site"/>
</dbReference>
<dbReference type="InterPro" id="IPR000032">
    <property type="entry name" value="HPr-like"/>
</dbReference>
<evidence type="ECO:0000313" key="7">
    <source>
        <dbReference type="EMBL" id="AIA34083.1"/>
    </source>
</evidence>
<dbReference type="HOGENOM" id="CLU_136230_2_0_14"/>
<dbReference type="PATRIC" id="fig|1316930.3.peg.517"/>
<proteinExistence type="predicted"/>
<dbReference type="KEGG" id="mbq:K668_02525"/>
<dbReference type="PRINTS" id="PR00107">
    <property type="entry name" value="PHOSPHOCPHPR"/>
</dbReference>
<sequence>MKELTATVIDPIGLHARPASYITAEASKYKCDILITNNKSNRTANLKSLMNVLTLGVKQNDSITIKFNGDDEEVASVGILEVLRDNKIIK</sequence>
<dbReference type="GeneID" id="31507701"/>
<dbReference type="InterPro" id="IPR050399">
    <property type="entry name" value="HPr"/>
</dbReference>
<evidence type="ECO:0000256" key="2">
    <source>
        <dbReference type="ARBA" id="ARBA00004496"/>
    </source>
</evidence>
<keyword evidence="4" id="KW-0963">Cytoplasm</keyword>
<evidence type="ECO:0000256" key="4">
    <source>
        <dbReference type="ARBA" id="ARBA00022490"/>
    </source>
</evidence>
<reference evidence="7 8" key="1">
    <citation type="submission" date="2013-04" db="EMBL/GenBank/DDBJ databases">
        <authorList>
            <person name="Lin L."/>
            <person name="Zeng Z."/>
            <person name="Xie J."/>
            <person name="Luo L."/>
            <person name="Yang Z."/>
            <person name="Liang W."/>
            <person name="Lin H."/>
            <person name="Dong C."/>
            <person name="Sun Y."/>
        </authorList>
    </citation>
    <scope>NUCLEOTIDE SEQUENCE [LARGE SCALE GENOMIC DNA]</scope>
    <source>
        <strain evidence="7 8">CQ-W70</strain>
    </source>
</reference>
<dbReference type="RefSeq" id="WP_013456586.1">
    <property type="nucleotide sequence ID" value="NZ_CP005933.1"/>
</dbReference>
<comment type="subcellular location">
    <subcellularLocation>
        <location evidence="2">Cytoplasm</location>
    </subcellularLocation>
</comment>
<dbReference type="PROSITE" id="PS51350">
    <property type="entry name" value="PTS_HPR_DOM"/>
    <property type="match status" value="1"/>
</dbReference>
<dbReference type="AlphaFoldDB" id="A0A059Y4D9"/>
<feature type="domain" description="HPr" evidence="6">
    <location>
        <begin position="1"/>
        <end position="90"/>
    </location>
</feature>
<organism evidence="7 8">
    <name type="scientific">Mycoplasmopsis bovis CQ-W70</name>
    <dbReference type="NCBI Taxonomy" id="1316930"/>
    <lineage>
        <taxon>Bacteria</taxon>
        <taxon>Bacillati</taxon>
        <taxon>Mycoplasmatota</taxon>
        <taxon>Mycoplasmoidales</taxon>
        <taxon>Metamycoplasmataceae</taxon>
        <taxon>Mycoplasmopsis</taxon>
    </lineage>
</organism>
<dbReference type="InterPro" id="IPR035895">
    <property type="entry name" value="HPr-like_sf"/>
</dbReference>
<evidence type="ECO:0000256" key="1">
    <source>
        <dbReference type="ARBA" id="ARBA00003681"/>
    </source>
</evidence>
<accession>A0A059Y4D9</accession>
<evidence type="ECO:0000256" key="3">
    <source>
        <dbReference type="ARBA" id="ARBA00020422"/>
    </source>
</evidence>
<comment type="function">
    <text evidence="1">General (non sugar-specific) component of the phosphoenolpyruvate-dependent sugar phosphotransferase system (sugar PTS). This major carbohydrate active-transport system catalyzes the phosphorylation of incoming sugar substrates concomitantly with their translocation across the cell membrane. The phosphoryl group from phosphoenolpyruvate (PEP) is transferred to the phosphoryl carrier protein HPr by enzyme I. Phospho-HPr then transfers it to the PTS EIIA domain.</text>
</comment>
<evidence type="ECO:0000256" key="5">
    <source>
        <dbReference type="ARBA" id="ARBA00022683"/>
    </source>
</evidence>
<dbReference type="PANTHER" id="PTHR33705:SF2">
    <property type="entry name" value="PHOSPHOCARRIER PROTEIN NPR"/>
    <property type="match status" value="1"/>
</dbReference>
<dbReference type="CDD" id="cd00367">
    <property type="entry name" value="PTS-HPr_like"/>
    <property type="match status" value="1"/>
</dbReference>
<name>A0A059Y4D9_MYCBV</name>
<dbReference type="Gene3D" id="3.30.1340.10">
    <property type="entry name" value="HPr-like"/>
    <property type="match status" value="1"/>
</dbReference>
<dbReference type="SUPFAM" id="SSF55594">
    <property type="entry name" value="HPr-like"/>
    <property type="match status" value="1"/>
</dbReference>
<evidence type="ECO:0000259" key="6">
    <source>
        <dbReference type="PROSITE" id="PS51350"/>
    </source>
</evidence>
<dbReference type="Pfam" id="PF00381">
    <property type="entry name" value="PTS-HPr"/>
    <property type="match status" value="1"/>
</dbReference>
<protein>
    <recommendedName>
        <fullName evidence="3">Phosphocarrier protein HPr</fullName>
    </recommendedName>
</protein>